<gene>
    <name evidence="4" type="ORF">O181_003285</name>
</gene>
<evidence type="ECO:0000256" key="1">
    <source>
        <dbReference type="RuleBase" id="RU365006"/>
    </source>
</evidence>
<comment type="caution">
    <text evidence="4">The sequence shown here is derived from an EMBL/GenBank/DDBJ whole genome shotgun (WGS) entry which is preliminary data.</text>
</comment>
<sequence>MPLDSITQTLKSSHSVLIPSDPSARLIELICLLNSHWNQCRLDHFPICLVSQAGNQSVAFIRLLTKWMPPAFSQSSFNNSKRRRIKSSDQGLFRLRQLRIFDSIEALDSDSSIRHPRVIIAIPMSMKYEFARTLFSRMASTEGTLIVLNSPVSALAHSSEKDLGYLVHQLVTATAHLKAKDPKASEKASGKTFQLLHLNTTIKVELRRKVLLEGTELEDYLAEERRANQEKAKMAAMPSRSHKVTEDRESGDSLSKPDSDMDVNVDGQDLMGCSDWDDFADDQQPTGIDIYVKGSAGKCPGGGRLPRFKMFPFKERQRTVDSYGEVVDVNDWLKIGDALGEGTSQVNNEASNAENEDSDTQVRYALLIDSLNGDIGPQDLDFIPFPGRG</sequence>
<organism evidence="4 5">
    <name type="scientific">Austropuccinia psidii MF-1</name>
    <dbReference type="NCBI Taxonomy" id="1389203"/>
    <lineage>
        <taxon>Eukaryota</taxon>
        <taxon>Fungi</taxon>
        <taxon>Dikarya</taxon>
        <taxon>Basidiomycota</taxon>
        <taxon>Pucciniomycotina</taxon>
        <taxon>Pucciniomycetes</taxon>
        <taxon>Pucciniales</taxon>
        <taxon>Sphaerophragmiaceae</taxon>
        <taxon>Austropuccinia</taxon>
    </lineage>
</organism>
<dbReference type="InterPro" id="IPR027075">
    <property type="entry name" value="CPSF2"/>
</dbReference>
<dbReference type="OrthoDB" id="64353at2759"/>
<keyword evidence="1" id="KW-0507">mRNA processing</keyword>
<dbReference type="PANTHER" id="PTHR45922:SF1">
    <property type="entry name" value="CLEAVAGE AND POLYADENYLATION SPECIFICITY FACTOR SUBUNIT 2"/>
    <property type="match status" value="1"/>
</dbReference>
<feature type="domain" description="Beta-Casp" evidence="3">
    <location>
        <begin position="26"/>
        <end position="159"/>
    </location>
</feature>
<dbReference type="PANTHER" id="PTHR45922">
    <property type="entry name" value="CLEAVAGE AND POLYADENYLATION SPECIFICITY FACTOR SUBUNIT 2"/>
    <property type="match status" value="1"/>
</dbReference>
<evidence type="ECO:0000259" key="3">
    <source>
        <dbReference type="SMART" id="SM01027"/>
    </source>
</evidence>
<dbReference type="GO" id="GO:0006398">
    <property type="term" value="P:mRNA 3'-end processing by stem-loop binding and cleavage"/>
    <property type="evidence" value="ECO:0007669"/>
    <property type="project" value="InterPro"/>
</dbReference>
<feature type="region of interest" description="Disordered" evidence="2">
    <location>
        <begin position="229"/>
        <end position="260"/>
    </location>
</feature>
<dbReference type="SUPFAM" id="SSF56281">
    <property type="entry name" value="Metallo-hydrolase/oxidoreductase"/>
    <property type="match status" value="1"/>
</dbReference>
<protein>
    <recommendedName>
        <fullName evidence="1">Cleavage and polyadenylation specificity factor subunit 2</fullName>
    </recommendedName>
    <alternativeName>
        <fullName evidence="1">Cleavage and polyadenylation specificity factor 100 kDa subunit</fullName>
    </alternativeName>
</protein>
<dbReference type="InterPro" id="IPR022712">
    <property type="entry name" value="Beta_Casp"/>
</dbReference>
<dbReference type="Proteomes" id="UP000765509">
    <property type="component" value="Unassembled WGS sequence"/>
</dbReference>
<dbReference type="Gene3D" id="3.40.50.10890">
    <property type="match status" value="1"/>
</dbReference>
<dbReference type="AlphaFoldDB" id="A0A9Q3GDR2"/>
<evidence type="ECO:0000313" key="4">
    <source>
        <dbReference type="EMBL" id="MBW0463570.1"/>
    </source>
</evidence>
<dbReference type="InterPro" id="IPR036866">
    <property type="entry name" value="RibonucZ/Hydroxyglut_hydro"/>
</dbReference>
<reference evidence="4" key="1">
    <citation type="submission" date="2021-03" db="EMBL/GenBank/DDBJ databases">
        <title>Draft genome sequence of rust myrtle Austropuccinia psidii MF-1, a brazilian biotype.</title>
        <authorList>
            <person name="Quecine M.C."/>
            <person name="Pachon D.M.R."/>
            <person name="Bonatelli M.L."/>
            <person name="Correr F.H."/>
            <person name="Franceschini L.M."/>
            <person name="Leite T.F."/>
            <person name="Margarido G.R.A."/>
            <person name="Almeida C.A."/>
            <person name="Ferrarezi J.A."/>
            <person name="Labate C.A."/>
        </authorList>
    </citation>
    <scope>NUCLEOTIDE SEQUENCE</scope>
    <source>
        <strain evidence="4">MF-1</strain>
    </source>
</reference>
<keyword evidence="1" id="KW-0694">RNA-binding</keyword>
<name>A0A9Q3GDR2_9BASI</name>
<dbReference type="EMBL" id="AVOT02000588">
    <property type="protein sequence ID" value="MBW0463570.1"/>
    <property type="molecule type" value="Genomic_DNA"/>
</dbReference>
<comment type="similarity">
    <text evidence="1">Belongs to the metallo-beta-lactamase superfamily. RNA-metabolizing metallo-beta-lactamase-like family. CPSF2/YSH1 subfamily.</text>
</comment>
<keyword evidence="5" id="KW-1185">Reference proteome</keyword>
<accession>A0A9Q3GDR2</accession>
<dbReference type="GO" id="GO:0005847">
    <property type="term" value="C:mRNA cleavage and polyadenylation specificity factor complex"/>
    <property type="evidence" value="ECO:0007669"/>
    <property type="project" value="InterPro"/>
</dbReference>
<dbReference type="Pfam" id="PF10996">
    <property type="entry name" value="Beta-Casp"/>
    <property type="match status" value="1"/>
</dbReference>
<keyword evidence="1" id="KW-0539">Nucleus</keyword>
<proteinExistence type="inferred from homology"/>
<feature type="compositionally biased region" description="Basic and acidic residues" evidence="2">
    <location>
        <begin position="243"/>
        <end position="259"/>
    </location>
</feature>
<evidence type="ECO:0000313" key="5">
    <source>
        <dbReference type="Proteomes" id="UP000765509"/>
    </source>
</evidence>
<dbReference type="SMART" id="SM01027">
    <property type="entry name" value="Beta-Casp"/>
    <property type="match status" value="1"/>
</dbReference>
<comment type="subcellular location">
    <subcellularLocation>
        <location evidence="1">Nucleus</location>
    </subcellularLocation>
</comment>
<evidence type="ECO:0000256" key="2">
    <source>
        <dbReference type="SAM" id="MobiDB-lite"/>
    </source>
</evidence>
<dbReference type="GO" id="GO:0003723">
    <property type="term" value="F:RNA binding"/>
    <property type="evidence" value="ECO:0007669"/>
    <property type="project" value="UniProtKB-KW"/>
</dbReference>